<dbReference type="EMBL" id="LAZR01006713">
    <property type="protein sequence ID" value="KKM90143.1"/>
    <property type="molecule type" value="Genomic_DNA"/>
</dbReference>
<dbReference type="AlphaFoldDB" id="A0A0F9L9N1"/>
<feature type="non-terminal residue" evidence="1">
    <location>
        <position position="382"/>
    </location>
</feature>
<name>A0A0F9L9N1_9ZZZZ</name>
<proteinExistence type="predicted"/>
<protein>
    <submittedName>
        <fullName evidence="1">Uncharacterized protein</fullName>
    </submittedName>
</protein>
<evidence type="ECO:0000313" key="1">
    <source>
        <dbReference type="EMBL" id="KKM90143.1"/>
    </source>
</evidence>
<sequence length="382" mass="41294">MTSIITRPIGDPPPIRLIDQPIIPGSDDGNFRPMVVVNPFTDPINTFRAQIIEDMFFIVPDRREFSQFVFNVGLDPKIGPFIFSIQNKTVNVALRVTLTLPSYLRSNLGTEFLVPFIGDTTTPPLTFPTSAEREGRVGSRGLDPRITTLIDTGQLGQSVGEGEPIQFEGSGKGLINVMFSFVEEQAKTFNPGNILDEIVFDIFPNEELTGPVFVSTEIVPPDDLNVKEGDFPVDDDQTTGSIEPEVITITETVELPIEVPIPTPAFVAGADGTTNEGASFTAGDQVPGPPPTGWITEADGRAYPPIILPTECDVFGGSEDDIPDDELTPLQLLVRNTQGIPPSFGATTKRRGFVVDAKGQLTGNDPGRVSRRTAELVVVDSV</sequence>
<organism evidence="1">
    <name type="scientific">marine sediment metagenome</name>
    <dbReference type="NCBI Taxonomy" id="412755"/>
    <lineage>
        <taxon>unclassified sequences</taxon>
        <taxon>metagenomes</taxon>
        <taxon>ecological metagenomes</taxon>
    </lineage>
</organism>
<gene>
    <name evidence="1" type="ORF">LCGC14_1241650</name>
</gene>
<accession>A0A0F9L9N1</accession>
<comment type="caution">
    <text evidence="1">The sequence shown here is derived from an EMBL/GenBank/DDBJ whole genome shotgun (WGS) entry which is preliminary data.</text>
</comment>
<reference evidence="1" key="1">
    <citation type="journal article" date="2015" name="Nature">
        <title>Complex archaea that bridge the gap between prokaryotes and eukaryotes.</title>
        <authorList>
            <person name="Spang A."/>
            <person name="Saw J.H."/>
            <person name="Jorgensen S.L."/>
            <person name="Zaremba-Niedzwiedzka K."/>
            <person name="Martijn J."/>
            <person name="Lind A.E."/>
            <person name="van Eijk R."/>
            <person name="Schleper C."/>
            <person name="Guy L."/>
            <person name="Ettema T.J."/>
        </authorList>
    </citation>
    <scope>NUCLEOTIDE SEQUENCE</scope>
</reference>